<accession>A0A0K2SGE2</accession>
<name>A0A0K2SGE2_LIMPI</name>
<evidence type="ECO:0000259" key="1">
    <source>
        <dbReference type="Pfam" id="PF12867"/>
    </source>
</evidence>
<dbReference type="Proteomes" id="UP000065807">
    <property type="component" value="Chromosome"/>
</dbReference>
<evidence type="ECO:0000313" key="2">
    <source>
        <dbReference type="EMBL" id="BAS26166.1"/>
    </source>
</evidence>
<dbReference type="InterPro" id="IPR024775">
    <property type="entry name" value="DinB-like"/>
</dbReference>
<dbReference type="KEGG" id="lpil:LIP_0309"/>
<dbReference type="RefSeq" id="WP_158509514.1">
    <property type="nucleotide sequence ID" value="NZ_AP014924.1"/>
</dbReference>
<sequence length="167" mass="19018">MGVIGDRFAFWEPVRLGLKAAVDDLAEEDLAWEPPNGAMSIHKQLRHIITAEEMWVQAALRGGSYTVRSYRVLPTKEAILEDLDRVHQRTLEYLATLDEQGDPEVLRHTVLVPAGPFEGQHLRVGDILYNLIDHECHHRGQIVLIRRLMGKPCERFVNALAFMEGNE</sequence>
<dbReference type="STRING" id="1555112.LIP_0309"/>
<dbReference type="Gene3D" id="1.20.120.450">
    <property type="entry name" value="dinb family like domain"/>
    <property type="match status" value="1"/>
</dbReference>
<feature type="domain" description="DinB-like" evidence="1">
    <location>
        <begin position="18"/>
        <end position="142"/>
    </location>
</feature>
<proteinExistence type="predicted"/>
<protein>
    <recommendedName>
        <fullName evidence="1">DinB-like domain-containing protein</fullName>
    </recommendedName>
</protein>
<gene>
    <name evidence="2" type="ORF">LIP_0309</name>
</gene>
<organism evidence="2 3">
    <name type="scientific">Limnochorda pilosa</name>
    <dbReference type="NCBI Taxonomy" id="1555112"/>
    <lineage>
        <taxon>Bacteria</taxon>
        <taxon>Bacillati</taxon>
        <taxon>Bacillota</taxon>
        <taxon>Limnochordia</taxon>
        <taxon>Limnochordales</taxon>
        <taxon>Limnochordaceae</taxon>
        <taxon>Limnochorda</taxon>
    </lineage>
</organism>
<dbReference type="Pfam" id="PF12867">
    <property type="entry name" value="DinB_2"/>
    <property type="match status" value="1"/>
</dbReference>
<dbReference type="AlphaFoldDB" id="A0A0K2SGE2"/>
<keyword evidence="3" id="KW-1185">Reference proteome</keyword>
<dbReference type="SUPFAM" id="SSF109854">
    <property type="entry name" value="DinB/YfiT-like putative metalloenzymes"/>
    <property type="match status" value="1"/>
</dbReference>
<reference evidence="3" key="2">
    <citation type="journal article" date="2016" name="Int. J. Syst. Evol. Microbiol.">
        <title>Complete genome sequence and cell structure of Limnochorda pilosa, a Gram-negative spore-former within the phylum Firmicutes.</title>
        <authorList>
            <person name="Watanabe M."/>
            <person name="Kojima H."/>
            <person name="Fukui M."/>
        </authorList>
    </citation>
    <scope>NUCLEOTIDE SEQUENCE [LARGE SCALE GENOMIC DNA]</scope>
    <source>
        <strain evidence="3">HC45</strain>
    </source>
</reference>
<reference evidence="3" key="1">
    <citation type="submission" date="2015-07" db="EMBL/GenBank/DDBJ databases">
        <title>Complete genome sequence and phylogenetic analysis of Limnochorda pilosa.</title>
        <authorList>
            <person name="Watanabe M."/>
            <person name="Kojima H."/>
            <person name="Fukui M."/>
        </authorList>
    </citation>
    <scope>NUCLEOTIDE SEQUENCE [LARGE SCALE GENOMIC DNA]</scope>
    <source>
        <strain evidence="3">HC45</strain>
    </source>
</reference>
<evidence type="ECO:0000313" key="3">
    <source>
        <dbReference type="Proteomes" id="UP000065807"/>
    </source>
</evidence>
<dbReference type="EMBL" id="AP014924">
    <property type="protein sequence ID" value="BAS26166.1"/>
    <property type="molecule type" value="Genomic_DNA"/>
</dbReference>
<dbReference type="InterPro" id="IPR034660">
    <property type="entry name" value="DinB/YfiT-like"/>
</dbReference>
<dbReference type="OrthoDB" id="118635at2"/>